<evidence type="ECO:0000256" key="5">
    <source>
        <dbReference type="ARBA" id="ARBA00023204"/>
    </source>
</evidence>
<comment type="subunit">
    <text evidence="7">Component of the SMC5-SMC6 complex.</text>
</comment>
<feature type="compositionally biased region" description="Basic and acidic residues" evidence="8">
    <location>
        <begin position="132"/>
        <end position="141"/>
    </location>
</feature>
<dbReference type="PANTHER" id="PTHR16140:SF0">
    <property type="entry name" value="NON-STRUCTURAL MAINTENANCE OF CHROMOSOMES ELEMENT 4"/>
    <property type="match status" value="1"/>
</dbReference>
<feature type="region of interest" description="Disordered" evidence="8">
    <location>
        <begin position="121"/>
        <end position="141"/>
    </location>
</feature>
<keyword evidence="3 7" id="KW-0227">DNA damage</keyword>
<evidence type="ECO:0000256" key="6">
    <source>
        <dbReference type="ARBA" id="ARBA00023242"/>
    </source>
</evidence>
<comment type="caution">
    <text evidence="10">The sequence shown here is derived from an EMBL/GenBank/DDBJ whole genome shotgun (WGS) entry which is preliminary data.</text>
</comment>
<evidence type="ECO:0000313" key="10">
    <source>
        <dbReference type="EMBL" id="KAG8374900.1"/>
    </source>
</evidence>
<proteinExistence type="inferred from homology"/>
<dbReference type="GO" id="GO:0030915">
    <property type="term" value="C:Smc5-Smc6 complex"/>
    <property type="evidence" value="ECO:0007669"/>
    <property type="project" value="UniProtKB-UniRule"/>
</dbReference>
<comment type="function">
    <text evidence="7">Component of the SMC5-SMC6 complex, that promotes sister chromatid alignment after DNA damage and facilitates double-stranded DNA breaks (DSBs) repair via homologous recombination between sister chromatids.</text>
</comment>
<dbReference type="Proteomes" id="UP000826271">
    <property type="component" value="Unassembled WGS sequence"/>
</dbReference>
<dbReference type="Pfam" id="PF08743">
    <property type="entry name" value="Nse4_C"/>
    <property type="match status" value="1"/>
</dbReference>
<evidence type="ECO:0000256" key="7">
    <source>
        <dbReference type="RuleBase" id="RU365071"/>
    </source>
</evidence>
<dbReference type="AlphaFoldDB" id="A0AAV6X0S7"/>
<protein>
    <recommendedName>
        <fullName evidence="7">Non-structural maintenance of chromosomes element 4</fullName>
    </recommendedName>
</protein>
<evidence type="ECO:0000256" key="1">
    <source>
        <dbReference type="ARBA" id="ARBA00004123"/>
    </source>
</evidence>
<sequence length="141" mass="16172">MDMASASEDKTDNEKNMAMMFDILRRTREVKLENLILNRNCFAQTVENLLTLSYLIKDGRAEIKVDEDGCHLVFPRNAPNGDAILSGEVSYSHFIFKFDFSDWKLMLKSVRVGEELMPHRNEVDEASDAQSDFEHDKHEGG</sequence>
<dbReference type="PANTHER" id="PTHR16140">
    <property type="entry name" value="NON-STRUCTURAL MAINTENANCE OF CHROMOSOMES ELEMENT 4"/>
    <property type="match status" value="1"/>
</dbReference>
<keyword evidence="5 7" id="KW-0234">DNA repair</keyword>
<name>A0AAV6X0S7_9LAMI</name>
<evidence type="ECO:0000313" key="11">
    <source>
        <dbReference type="Proteomes" id="UP000826271"/>
    </source>
</evidence>
<organism evidence="10 11">
    <name type="scientific">Buddleja alternifolia</name>
    <dbReference type="NCBI Taxonomy" id="168488"/>
    <lineage>
        <taxon>Eukaryota</taxon>
        <taxon>Viridiplantae</taxon>
        <taxon>Streptophyta</taxon>
        <taxon>Embryophyta</taxon>
        <taxon>Tracheophyta</taxon>
        <taxon>Spermatophyta</taxon>
        <taxon>Magnoliopsida</taxon>
        <taxon>eudicotyledons</taxon>
        <taxon>Gunneridae</taxon>
        <taxon>Pentapetalae</taxon>
        <taxon>asterids</taxon>
        <taxon>lamiids</taxon>
        <taxon>Lamiales</taxon>
        <taxon>Scrophulariaceae</taxon>
        <taxon>Buddlejeae</taxon>
        <taxon>Buddleja</taxon>
    </lineage>
</organism>
<comment type="subcellular location">
    <subcellularLocation>
        <location evidence="1 7">Nucleus</location>
    </subcellularLocation>
</comment>
<evidence type="ECO:0000259" key="9">
    <source>
        <dbReference type="Pfam" id="PF08743"/>
    </source>
</evidence>
<accession>A0AAV6X0S7</accession>
<dbReference type="GO" id="GO:0006310">
    <property type="term" value="P:DNA recombination"/>
    <property type="evidence" value="ECO:0007669"/>
    <property type="project" value="UniProtKB-UniRule"/>
</dbReference>
<comment type="similarity">
    <text evidence="2 7">Belongs to the NSE4 family.</text>
</comment>
<gene>
    <name evidence="10" type="ORF">BUALT_Bualt10G0043700</name>
</gene>
<dbReference type="EMBL" id="WHWC01000010">
    <property type="protein sequence ID" value="KAG8374900.1"/>
    <property type="molecule type" value="Genomic_DNA"/>
</dbReference>
<keyword evidence="4 7" id="KW-0233">DNA recombination</keyword>
<dbReference type="GO" id="GO:0006281">
    <property type="term" value="P:DNA repair"/>
    <property type="evidence" value="ECO:0007669"/>
    <property type="project" value="UniProtKB-UniRule"/>
</dbReference>
<reference evidence="10" key="1">
    <citation type="submission" date="2019-10" db="EMBL/GenBank/DDBJ databases">
        <authorList>
            <person name="Zhang R."/>
            <person name="Pan Y."/>
            <person name="Wang J."/>
            <person name="Ma R."/>
            <person name="Yu S."/>
        </authorList>
    </citation>
    <scope>NUCLEOTIDE SEQUENCE</scope>
    <source>
        <strain evidence="10">LA-IB0</strain>
        <tissue evidence="10">Leaf</tissue>
    </source>
</reference>
<dbReference type="InterPro" id="IPR014854">
    <property type="entry name" value="Nse4_C"/>
</dbReference>
<evidence type="ECO:0000256" key="2">
    <source>
        <dbReference type="ARBA" id="ARBA00008997"/>
    </source>
</evidence>
<evidence type="ECO:0000256" key="3">
    <source>
        <dbReference type="ARBA" id="ARBA00022763"/>
    </source>
</evidence>
<keyword evidence="11" id="KW-1185">Reference proteome</keyword>
<keyword evidence="6 7" id="KW-0539">Nucleus</keyword>
<dbReference type="GO" id="GO:0005634">
    <property type="term" value="C:nucleus"/>
    <property type="evidence" value="ECO:0007669"/>
    <property type="project" value="UniProtKB-SubCell"/>
</dbReference>
<feature type="domain" description="Non-structural maintenance of chromosome element 4 C-terminal" evidence="9">
    <location>
        <begin position="30"/>
        <end position="117"/>
    </location>
</feature>
<evidence type="ECO:0000256" key="4">
    <source>
        <dbReference type="ARBA" id="ARBA00023172"/>
    </source>
</evidence>
<evidence type="ECO:0000256" key="8">
    <source>
        <dbReference type="SAM" id="MobiDB-lite"/>
    </source>
</evidence>
<dbReference type="InterPro" id="IPR027786">
    <property type="entry name" value="Nse4/EID"/>
</dbReference>